<keyword evidence="3 6" id="KW-0812">Transmembrane</keyword>
<evidence type="ECO:0000259" key="7">
    <source>
        <dbReference type="PROSITE" id="PS50850"/>
    </source>
</evidence>
<feature type="transmembrane region" description="Helical" evidence="6">
    <location>
        <begin position="251"/>
        <end position="269"/>
    </location>
</feature>
<keyword evidence="9" id="KW-1185">Reference proteome</keyword>
<dbReference type="GO" id="GO:0022857">
    <property type="term" value="F:transmembrane transporter activity"/>
    <property type="evidence" value="ECO:0007669"/>
    <property type="project" value="InterPro"/>
</dbReference>
<gene>
    <name evidence="8" type="ORF">Achr_21780</name>
</gene>
<feature type="transmembrane region" description="Helical" evidence="6">
    <location>
        <begin position="84"/>
        <end position="102"/>
    </location>
</feature>
<dbReference type="CDD" id="cd17324">
    <property type="entry name" value="MFS_NepI_like"/>
    <property type="match status" value="1"/>
</dbReference>
<evidence type="ECO:0000313" key="9">
    <source>
        <dbReference type="Proteomes" id="UP000068210"/>
    </source>
</evidence>
<keyword evidence="2" id="KW-1003">Cell membrane</keyword>
<feature type="domain" description="Major facilitator superfamily (MFS) profile" evidence="7">
    <location>
        <begin position="1"/>
        <end position="397"/>
    </location>
</feature>
<dbReference type="KEGG" id="acx:Achr_21780"/>
<dbReference type="InterPro" id="IPR020846">
    <property type="entry name" value="MFS_dom"/>
</dbReference>
<dbReference type="GO" id="GO:0005886">
    <property type="term" value="C:plasma membrane"/>
    <property type="evidence" value="ECO:0007669"/>
    <property type="project" value="UniProtKB-SubCell"/>
</dbReference>
<reference evidence="8 9" key="1">
    <citation type="journal article" date="2015" name="PLoS ONE">
        <title>Azotobacter Genomes: The Genome of Azotobacter chroococcum NCIMB 8003 (ATCC 4412).</title>
        <authorList>
            <person name="Robson R.L."/>
            <person name="Jones R."/>
            <person name="Robson R.M."/>
            <person name="Schwartz A."/>
            <person name="Richardson T.H."/>
        </authorList>
    </citation>
    <scope>NUCLEOTIDE SEQUENCE [LARGE SCALE GENOMIC DNA]</scope>
    <source>
        <strain evidence="8 9">NCIMB 8003</strain>
    </source>
</reference>
<dbReference type="AlphaFoldDB" id="A0A0C4WTL1"/>
<dbReference type="PROSITE" id="PS50850">
    <property type="entry name" value="MFS"/>
    <property type="match status" value="1"/>
</dbReference>
<dbReference type="Pfam" id="PF07690">
    <property type="entry name" value="MFS_1"/>
    <property type="match status" value="1"/>
</dbReference>
<organism evidence="8 9">
    <name type="scientific">Azotobacter chroococcum NCIMB 8003</name>
    <dbReference type="NCBI Taxonomy" id="1328314"/>
    <lineage>
        <taxon>Bacteria</taxon>
        <taxon>Pseudomonadati</taxon>
        <taxon>Pseudomonadota</taxon>
        <taxon>Gammaproteobacteria</taxon>
        <taxon>Pseudomonadales</taxon>
        <taxon>Pseudomonadaceae</taxon>
        <taxon>Azotobacter</taxon>
    </lineage>
</organism>
<evidence type="ECO:0000256" key="3">
    <source>
        <dbReference type="ARBA" id="ARBA00022692"/>
    </source>
</evidence>
<feature type="transmembrane region" description="Helical" evidence="6">
    <location>
        <begin position="53"/>
        <end position="72"/>
    </location>
</feature>
<feature type="transmembrane region" description="Helical" evidence="6">
    <location>
        <begin position="142"/>
        <end position="162"/>
    </location>
</feature>
<feature type="transmembrane region" description="Helical" evidence="6">
    <location>
        <begin position="168"/>
        <end position="187"/>
    </location>
</feature>
<evidence type="ECO:0000256" key="4">
    <source>
        <dbReference type="ARBA" id="ARBA00022989"/>
    </source>
</evidence>
<feature type="transmembrane region" description="Helical" evidence="6">
    <location>
        <begin position="341"/>
        <end position="361"/>
    </location>
</feature>
<dbReference type="Gene3D" id="1.20.1250.20">
    <property type="entry name" value="MFS general substrate transporter like domains"/>
    <property type="match status" value="1"/>
</dbReference>
<sequence length="397" mass="41723">MTTSTLESVSARRQMGSAVGSMALCVAMLIAAEFMPVSLLTPIAEDLQATQGLAGQAISVSGFFAVLSSLFIAPIAGRFDRRHALMGMTLLMLLSLVMIALAPDFSLLMTARALLGLAIGGFWSLATATVIRLVPADRVPKALGTLFMGNAIATAFAAPIGAYLGELFGWRVVFGGLVPLVIVNLLWQARSLPSMPPRASIPVTRLFGLLKRRYVALGMLSTMLTFAGAFGAFTYFRPFLEAEMAVSPSQLSLLLLGLGLAGFAGTHFAGAMLHRQRLYPLLRYLPLALAAVTLAMMEAGHLFWAVAAMMVGWGALNAAIPVCWSTWLAREIDDEPESGGGLLVASIQLAIMMGGALGGQLLDHANASAPLVGGAVLLILSVLVIGNGTRIRKPAQA</sequence>
<keyword evidence="4 6" id="KW-1133">Transmembrane helix</keyword>
<feature type="transmembrane region" description="Helical" evidence="6">
    <location>
        <begin position="21"/>
        <end position="41"/>
    </location>
</feature>
<dbReference type="HOGENOM" id="CLU_001265_61_1_6"/>
<evidence type="ECO:0000256" key="1">
    <source>
        <dbReference type="ARBA" id="ARBA00004651"/>
    </source>
</evidence>
<accession>A0A0C4WTL1</accession>
<dbReference type="InterPro" id="IPR011701">
    <property type="entry name" value="MFS"/>
</dbReference>
<feature type="transmembrane region" description="Helical" evidence="6">
    <location>
        <begin position="367"/>
        <end position="386"/>
    </location>
</feature>
<dbReference type="InterPro" id="IPR050189">
    <property type="entry name" value="MFS_Efflux_Transporters"/>
</dbReference>
<name>A0A0C4WTL1_9GAMM</name>
<comment type="subcellular location">
    <subcellularLocation>
        <location evidence="1">Cell membrane</location>
        <topology evidence="1">Multi-pass membrane protein</topology>
    </subcellularLocation>
</comment>
<proteinExistence type="predicted"/>
<keyword evidence="5 6" id="KW-0472">Membrane</keyword>
<evidence type="ECO:0000313" key="8">
    <source>
        <dbReference type="EMBL" id="AJE21627.1"/>
    </source>
</evidence>
<feature type="transmembrane region" description="Helical" evidence="6">
    <location>
        <begin position="281"/>
        <end position="297"/>
    </location>
</feature>
<dbReference type="EMBL" id="CP010415">
    <property type="protein sequence ID" value="AJE21627.1"/>
    <property type="molecule type" value="Genomic_DNA"/>
</dbReference>
<feature type="transmembrane region" description="Helical" evidence="6">
    <location>
        <begin position="303"/>
        <end position="329"/>
    </location>
</feature>
<dbReference type="RefSeq" id="WP_193388148.1">
    <property type="nucleotide sequence ID" value="NZ_CP010415.1"/>
</dbReference>
<feature type="transmembrane region" description="Helical" evidence="6">
    <location>
        <begin position="114"/>
        <end position="135"/>
    </location>
</feature>
<dbReference type="InterPro" id="IPR036259">
    <property type="entry name" value="MFS_trans_sf"/>
</dbReference>
<feature type="transmembrane region" description="Helical" evidence="6">
    <location>
        <begin position="214"/>
        <end position="236"/>
    </location>
</feature>
<evidence type="ECO:0000256" key="6">
    <source>
        <dbReference type="SAM" id="Phobius"/>
    </source>
</evidence>
<dbReference type="Proteomes" id="UP000068210">
    <property type="component" value="Chromosome"/>
</dbReference>
<dbReference type="PANTHER" id="PTHR43124:SF5">
    <property type="entry name" value="PURINE RIBONUCLEOSIDE EFFLUX PUMP NEPI"/>
    <property type="match status" value="1"/>
</dbReference>
<dbReference type="STRING" id="1328314.Achr_21780"/>
<protein>
    <submittedName>
        <fullName evidence="8">Major facilitator superfamily transporter</fullName>
    </submittedName>
</protein>
<dbReference type="SUPFAM" id="SSF103473">
    <property type="entry name" value="MFS general substrate transporter"/>
    <property type="match status" value="1"/>
</dbReference>
<evidence type="ECO:0000256" key="5">
    <source>
        <dbReference type="ARBA" id="ARBA00023136"/>
    </source>
</evidence>
<evidence type="ECO:0000256" key="2">
    <source>
        <dbReference type="ARBA" id="ARBA00022475"/>
    </source>
</evidence>
<dbReference type="PANTHER" id="PTHR43124">
    <property type="entry name" value="PURINE EFFLUX PUMP PBUE"/>
    <property type="match status" value="1"/>
</dbReference>